<dbReference type="EMBL" id="DS566100">
    <property type="status" value="NOT_ANNOTATED_CDS"/>
    <property type="molecule type" value="Genomic_DNA"/>
</dbReference>
<dbReference type="eggNOG" id="ENOG502SFZI">
    <property type="taxonomic scope" value="Eukaryota"/>
</dbReference>
<dbReference type="Proteomes" id="UP000005238">
    <property type="component" value="Unassembled WGS sequence"/>
</dbReference>
<dbReference type="InParanoid" id="H3H1I0"/>
<dbReference type="AlphaFoldDB" id="H3H1I0"/>
<keyword evidence="1" id="KW-0175">Coiled coil</keyword>
<feature type="compositionally biased region" description="Polar residues" evidence="2">
    <location>
        <begin position="369"/>
        <end position="379"/>
    </location>
</feature>
<evidence type="ECO:0000256" key="1">
    <source>
        <dbReference type="SAM" id="Coils"/>
    </source>
</evidence>
<organism evidence="3 4">
    <name type="scientific">Phytophthora ramorum</name>
    <name type="common">Sudden oak death agent</name>
    <dbReference type="NCBI Taxonomy" id="164328"/>
    <lineage>
        <taxon>Eukaryota</taxon>
        <taxon>Sar</taxon>
        <taxon>Stramenopiles</taxon>
        <taxon>Oomycota</taxon>
        <taxon>Peronosporomycetes</taxon>
        <taxon>Peronosporales</taxon>
        <taxon>Peronosporaceae</taxon>
        <taxon>Phytophthora</taxon>
    </lineage>
</organism>
<keyword evidence="4" id="KW-1185">Reference proteome</keyword>
<dbReference type="EnsemblProtists" id="Phyra84097">
    <property type="protein sequence ID" value="Phyra84097"/>
    <property type="gene ID" value="Phyra84097"/>
</dbReference>
<accession>H3H1I0</accession>
<feature type="coiled-coil region" evidence="1">
    <location>
        <begin position="238"/>
        <end position="334"/>
    </location>
</feature>
<dbReference type="HOGENOM" id="CLU_704915_0_0_1"/>
<dbReference type="PANTHER" id="PTHR37473:SF1">
    <property type="entry name" value="EF-HAND DOMAIN-CONTAINING PROTEIN"/>
    <property type="match status" value="1"/>
</dbReference>
<name>H3H1I0_PHYRM</name>
<feature type="compositionally biased region" description="Basic and acidic residues" evidence="2">
    <location>
        <begin position="198"/>
        <end position="212"/>
    </location>
</feature>
<feature type="compositionally biased region" description="Basic and acidic residues" evidence="2">
    <location>
        <begin position="359"/>
        <end position="368"/>
    </location>
</feature>
<dbReference type="OMA" id="CMSDEED"/>
<sequence length="393" mass="44960">MRAMNAVDAREISQCMSDDEDQQSLRFRAPEGEDAENWALQSVAGVLQRVQQAPGDECVVVALGVEALSVETLVRQLERLPREAHAHQLVRLLLETREESIPKEAVLGIWGKLIAGGKSKSASANGKKARAKSAASIPIIRSRLIESKRKQAECDLKLLQNRISLLQHEESKAWKKIAQTKDRAQEILEMRLASLHRQEEKSMHAVERERQSRSAQKKQHSLKKESVIKKKHAAIQVISKKYQDVEQVKTESKRLKAERERLQVLQVERARAKRQAIRRQEDALKKKKIIDRQQVDEEAALRLMKKAITEERKLREHRRQVQEMEEAERTLIQRLQAKLSCESLLNQVKHTNICDLDDESKPSKHESAVSRQSVKSAVSKSIPVWPLPLSSFQ</sequence>
<feature type="region of interest" description="Disordered" evidence="2">
    <location>
        <begin position="355"/>
        <end position="380"/>
    </location>
</feature>
<evidence type="ECO:0000313" key="4">
    <source>
        <dbReference type="Proteomes" id="UP000005238"/>
    </source>
</evidence>
<dbReference type="PANTHER" id="PTHR37473">
    <property type="entry name" value="EF-HAND DOMAIN-CONTAINING PROTEIN"/>
    <property type="match status" value="1"/>
</dbReference>
<feature type="region of interest" description="Disordered" evidence="2">
    <location>
        <begin position="198"/>
        <end position="226"/>
    </location>
</feature>
<protein>
    <submittedName>
        <fullName evidence="3">Uncharacterized protein</fullName>
    </submittedName>
</protein>
<dbReference type="VEuPathDB" id="FungiDB:KRP23_4653"/>
<reference evidence="3" key="2">
    <citation type="submission" date="2015-06" db="UniProtKB">
        <authorList>
            <consortium name="EnsemblProtists"/>
        </authorList>
    </citation>
    <scope>IDENTIFICATION</scope>
    <source>
        <strain evidence="3">Pr102</strain>
    </source>
</reference>
<evidence type="ECO:0000256" key="2">
    <source>
        <dbReference type="SAM" id="MobiDB-lite"/>
    </source>
</evidence>
<dbReference type="VEuPathDB" id="FungiDB:KRP22_2124"/>
<proteinExistence type="predicted"/>
<evidence type="ECO:0000313" key="3">
    <source>
        <dbReference type="EnsemblProtists" id="Phyra84097"/>
    </source>
</evidence>
<reference evidence="4" key="1">
    <citation type="journal article" date="2006" name="Science">
        <title>Phytophthora genome sequences uncover evolutionary origins and mechanisms of pathogenesis.</title>
        <authorList>
            <person name="Tyler B.M."/>
            <person name="Tripathy S."/>
            <person name="Zhang X."/>
            <person name="Dehal P."/>
            <person name="Jiang R.H."/>
            <person name="Aerts A."/>
            <person name="Arredondo F.D."/>
            <person name="Baxter L."/>
            <person name="Bensasson D."/>
            <person name="Beynon J.L."/>
            <person name="Chapman J."/>
            <person name="Damasceno C.M."/>
            <person name="Dorrance A.E."/>
            <person name="Dou D."/>
            <person name="Dickerman A.W."/>
            <person name="Dubchak I.L."/>
            <person name="Garbelotto M."/>
            <person name="Gijzen M."/>
            <person name="Gordon S.G."/>
            <person name="Govers F."/>
            <person name="Grunwald N.J."/>
            <person name="Huang W."/>
            <person name="Ivors K.L."/>
            <person name="Jones R.W."/>
            <person name="Kamoun S."/>
            <person name="Krampis K."/>
            <person name="Lamour K.H."/>
            <person name="Lee M.K."/>
            <person name="McDonald W.H."/>
            <person name="Medina M."/>
            <person name="Meijer H.J."/>
            <person name="Nordberg E.K."/>
            <person name="Maclean D.J."/>
            <person name="Ospina-Giraldo M.D."/>
            <person name="Morris P.F."/>
            <person name="Phuntumart V."/>
            <person name="Putnam N.H."/>
            <person name="Rash S."/>
            <person name="Rose J.K."/>
            <person name="Sakihama Y."/>
            <person name="Salamov A.A."/>
            <person name="Savidor A."/>
            <person name="Scheuring C.F."/>
            <person name="Smith B.M."/>
            <person name="Sobral B.W."/>
            <person name="Terry A."/>
            <person name="Torto-Alalibo T.A."/>
            <person name="Win J."/>
            <person name="Xu Z."/>
            <person name="Zhang H."/>
            <person name="Grigoriev I.V."/>
            <person name="Rokhsar D.S."/>
            <person name="Boore J.L."/>
        </authorList>
    </citation>
    <scope>NUCLEOTIDE SEQUENCE [LARGE SCALE GENOMIC DNA]</scope>
    <source>
        <strain evidence="4">Pr102</strain>
    </source>
</reference>
<feature type="coiled-coil region" evidence="1">
    <location>
        <begin position="142"/>
        <end position="169"/>
    </location>
</feature>